<dbReference type="GO" id="GO:0046872">
    <property type="term" value="F:metal ion binding"/>
    <property type="evidence" value="ECO:0007669"/>
    <property type="project" value="UniProtKB-KW"/>
</dbReference>
<dbReference type="Proteomes" id="UP000594262">
    <property type="component" value="Unplaced"/>
</dbReference>
<comment type="cofactor">
    <cofactor evidence="1">
        <name>Fe(2+)</name>
        <dbReference type="ChEBI" id="CHEBI:29033"/>
    </cofactor>
</comment>
<dbReference type="InterPro" id="IPR037151">
    <property type="entry name" value="AlkB-like_sf"/>
</dbReference>
<feature type="compositionally biased region" description="Basic residues" evidence="15">
    <location>
        <begin position="106"/>
        <end position="118"/>
    </location>
</feature>
<reference evidence="17" key="1">
    <citation type="submission" date="2021-01" db="UniProtKB">
        <authorList>
            <consortium name="EnsemblMetazoa"/>
        </authorList>
    </citation>
    <scope>IDENTIFICATION</scope>
</reference>
<feature type="region of interest" description="Disordered" evidence="15">
    <location>
        <begin position="24"/>
        <end position="179"/>
    </location>
</feature>
<keyword evidence="8" id="KW-0560">Oxidoreductase</keyword>
<sequence length="443" mass="51868">MVEEVFEVEEVQTKMTERVLEILESDEERKEQPFKQKTIHTRDEKQVICIDSSPEKETGGEVEEIITFRKINVVDSESPNKRKNRVYRQSTTKNESDSDSESEKKKKDKRKKSSRLSRKKESPDDEERRLIEPPSPEEKLRSRQKSEISRDSVRKRRSSIEYGKENGQEQEDEEESELQKIHKGIKQIRNFFDDSMCHKIEKKIDQIAEKALCGLYKQKTYDRAPLRNKYFFGEGYTYGKQMEHKGPGQERLHVKGDVDEIPKWIQKHIVQKVYEEKLVPDGWINSAVVNEYFPGGCIVSHIDPIHIFDRPIISISFNSKSYLSFGVKFSFNPIRTSEPTLALPLDRGTLTMISGYAADNVTHCIRPQDVVERRCVIILRRVFPDAPRVGDPEPEYPLRMMHRSRALTSGGDFSSRKRQYGGNNRDYYQNNNNNKRRKTRHSY</sequence>
<dbReference type="GO" id="GO:0006406">
    <property type="term" value="P:mRNA export from nucleus"/>
    <property type="evidence" value="ECO:0007669"/>
    <property type="project" value="TreeGrafter"/>
</dbReference>
<name>A0A7M5XIY2_9CNID</name>
<dbReference type="Pfam" id="PF13532">
    <property type="entry name" value="2OG-FeII_Oxy_2"/>
    <property type="match status" value="1"/>
</dbReference>
<evidence type="ECO:0000313" key="17">
    <source>
        <dbReference type="EnsemblMetazoa" id="CLYHEMP024083.1"/>
    </source>
</evidence>
<evidence type="ECO:0000256" key="4">
    <source>
        <dbReference type="ARBA" id="ARBA00012931"/>
    </source>
</evidence>
<evidence type="ECO:0000313" key="18">
    <source>
        <dbReference type="Proteomes" id="UP000594262"/>
    </source>
</evidence>
<evidence type="ECO:0000256" key="14">
    <source>
        <dbReference type="ARBA" id="ARBA00047565"/>
    </source>
</evidence>
<accession>A0A7M5XIY2</accession>
<dbReference type="GeneID" id="136817478"/>
<feature type="compositionally biased region" description="Basic and acidic residues" evidence="15">
    <location>
        <begin position="24"/>
        <end position="46"/>
    </location>
</feature>
<dbReference type="SUPFAM" id="SSF51197">
    <property type="entry name" value="Clavaminate synthase-like"/>
    <property type="match status" value="1"/>
</dbReference>
<evidence type="ECO:0000256" key="7">
    <source>
        <dbReference type="ARBA" id="ARBA00022964"/>
    </source>
</evidence>
<proteinExistence type="inferred from homology"/>
<feature type="region of interest" description="Disordered" evidence="15">
    <location>
        <begin position="407"/>
        <end position="443"/>
    </location>
</feature>
<keyword evidence="18" id="KW-1185">Reference proteome</keyword>
<protein>
    <recommendedName>
        <fullName evidence="5">RNA demethylase ALKBH5</fullName>
        <ecNumber evidence="4">1.14.11.53</ecNumber>
    </recommendedName>
    <alternativeName>
        <fullName evidence="12">Alkylated DNA repair protein alkB homolog 5</fullName>
    </alternativeName>
    <alternativeName>
        <fullName evidence="13">Alpha-ketoglutarate-dependent dioxygenase alkB homolog 5</fullName>
    </alternativeName>
</protein>
<feature type="domain" description="Alpha-ketoglutarate-dependent dioxygenase AlkB-like" evidence="16">
    <location>
        <begin position="203"/>
        <end position="368"/>
    </location>
</feature>
<dbReference type="EnsemblMetazoa" id="CLYHEMT024083.1">
    <property type="protein sequence ID" value="CLYHEMP024083.1"/>
    <property type="gene ID" value="CLYHEMG024083"/>
</dbReference>
<dbReference type="InterPro" id="IPR032860">
    <property type="entry name" value="ALKBH5"/>
</dbReference>
<comment type="subcellular location">
    <subcellularLocation>
        <location evidence="2">Nucleus speckle</location>
    </subcellularLocation>
</comment>
<comment type="similarity">
    <text evidence="3">Belongs to the alkB family.</text>
</comment>
<keyword evidence="7" id="KW-0223">Dioxygenase</keyword>
<dbReference type="PANTHER" id="PTHR32074">
    <property type="entry name" value="RNA DEMETHYLASE ALKBH5"/>
    <property type="match status" value="1"/>
</dbReference>
<dbReference type="RefSeq" id="XP_066929908.1">
    <property type="nucleotide sequence ID" value="XM_067073807.1"/>
</dbReference>
<evidence type="ECO:0000256" key="12">
    <source>
        <dbReference type="ARBA" id="ARBA00030726"/>
    </source>
</evidence>
<evidence type="ECO:0000256" key="11">
    <source>
        <dbReference type="ARBA" id="ARBA00023242"/>
    </source>
</evidence>
<keyword evidence="9" id="KW-0408">Iron</keyword>
<evidence type="ECO:0000256" key="3">
    <source>
        <dbReference type="ARBA" id="ARBA00007879"/>
    </source>
</evidence>
<dbReference type="GO" id="GO:0016607">
    <property type="term" value="C:nuclear speck"/>
    <property type="evidence" value="ECO:0007669"/>
    <property type="project" value="UniProtKB-SubCell"/>
</dbReference>
<comment type="catalytic activity">
    <reaction evidence="14">
        <text>an N(6)-methyladenosine in mRNA + 2-oxoglutarate + O2 = an adenosine in mRNA + formaldehyde + succinate + CO2</text>
        <dbReference type="Rhea" id="RHEA:49520"/>
        <dbReference type="Rhea" id="RHEA-COMP:12414"/>
        <dbReference type="Rhea" id="RHEA-COMP:12417"/>
        <dbReference type="ChEBI" id="CHEBI:15379"/>
        <dbReference type="ChEBI" id="CHEBI:16526"/>
        <dbReference type="ChEBI" id="CHEBI:16810"/>
        <dbReference type="ChEBI" id="CHEBI:16842"/>
        <dbReference type="ChEBI" id="CHEBI:30031"/>
        <dbReference type="ChEBI" id="CHEBI:74411"/>
        <dbReference type="ChEBI" id="CHEBI:74449"/>
        <dbReference type="EC" id="1.14.11.53"/>
    </reaction>
    <physiologicalReaction direction="left-to-right" evidence="14">
        <dbReference type="Rhea" id="RHEA:49521"/>
    </physiologicalReaction>
</comment>
<feature type="compositionally biased region" description="Low complexity" evidence="15">
    <location>
        <begin position="420"/>
        <end position="433"/>
    </location>
</feature>
<evidence type="ECO:0000256" key="1">
    <source>
        <dbReference type="ARBA" id="ARBA00001954"/>
    </source>
</evidence>
<feature type="compositionally biased region" description="Basic and acidic residues" evidence="15">
    <location>
        <begin position="119"/>
        <end position="167"/>
    </location>
</feature>
<evidence type="ECO:0000259" key="16">
    <source>
        <dbReference type="Pfam" id="PF13532"/>
    </source>
</evidence>
<evidence type="ECO:0000256" key="13">
    <source>
        <dbReference type="ARBA" id="ARBA00033313"/>
    </source>
</evidence>
<keyword evidence="6" id="KW-0479">Metal-binding</keyword>
<feature type="compositionally biased region" description="Basic residues" evidence="15">
    <location>
        <begin position="434"/>
        <end position="443"/>
    </location>
</feature>
<keyword evidence="11" id="KW-0539">Nucleus</keyword>
<dbReference type="PANTHER" id="PTHR32074:SF2">
    <property type="entry name" value="RNA DEMETHYLASE ALKBH5"/>
    <property type="match status" value="1"/>
</dbReference>
<dbReference type="OrthoDB" id="271595at2759"/>
<dbReference type="Gene3D" id="2.60.120.590">
    <property type="entry name" value="Alpha-ketoglutarate-dependent dioxygenase AlkB-like"/>
    <property type="match status" value="1"/>
</dbReference>
<evidence type="ECO:0000256" key="5">
    <source>
        <dbReference type="ARBA" id="ARBA00018485"/>
    </source>
</evidence>
<dbReference type="GO" id="GO:1990931">
    <property type="term" value="F:mRNA N6-methyladenosine dioxygenase activity"/>
    <property type="evidence" value="ECO:0007669"/>
    <property type="project" value="UniProtKB-EC"/>
</dbReference>
<organism evidence="17 18">
    <name type="scientific">Clytia hemisphaerica</name>
    <dbReference type="NCBI Taxonomy" id="252671"/>
    <lineage>
        <taxon>Eukaryota</taxon>
        <taxon>Metazoa</taxon>
        <taxon>Cnidaria</taxon>
        <taxon>Hydrozoa</taxon>
        <taxon>Hydroidolina</taxon>
        <taxon>Leptothecata</taxon>
        <taxon>Obeliida</taxon>
        <taxon>Clytiidae</taxon>
        <taxon>Clytia</taxon>
    </lineage>
</organism>
<evidence type="ECO:0000256" key="6">
    <source>
        <dbReference type="ARBA" id="ARBA00022723"/>
    </source>
</evidence>
<evidence type="ECO:0000256" key="8">
    <source>
        <dbReference type="ARBA" id="ARBA00023002"/>
    </source>
</evidence>
<dbReference type="GO" id="GO:0006397">
    <property type="term" value="P:mRNA processing"/>
    <property type="evidence" value="ECO:0007669"/>
    <property type="project" value="InterPro"/>
</dbReference>
<dbReference type="EC" id="1.14.11.53" evidence="4"/>
<keyword evidence="10" id="KW-1015">Disulfide bond</keyword>
<evidence type="ECO:0000256" key="2">
    <source>
        <dbReference type="ARBA" id="ARBA00004324"/>
    </source>
</evidence>
<dbReference type="InterPro" id="IPR027450">
    <property type="entry name" value="AlkB-like"/>
</dbReference>
<evidence type="ECO:0000256" key="10">
    <source>
        <dbReference type="ARBA" id="ARBA00023157"/>
    </source>
</evidence>
<evidence type="ECO:0000256" key="9">
    <source>
        <dbReference type="ARBA" id="ARBA00023004"/>
    </source>
</evidence>
<evidence type="ECO:0000256" key="15">
    <source>
        <dbReference type="SAM" id="MobiDB-lite"/>
    </source>
</evidence>
<dbReference type="AlphaFoldDB" id="A0A7M5XIY2"/>